<proteinExistence type="predicted"/>
<evidence type="ECO:0000313" key="2">
    <source>
        <dbReference type="EMBL" id="KEQ54060.1"/>
    </source>
</evidence>
<evidence type="ECO:0008006" key="4">
    <source>
        <dbReference type="Google" id="ProtNLM"/>
    </source>
</evidence>
<feature type="chain" id="PRO_5001763363" description="Peptidase A2A" evidence="1">
    <location>
        <begin position="21"/>
        <end position="318"/>
    </location>
</feature>
<dbReference type="PROSITE" id="PS00141">
    <property type="entry name" value="ASP_PROTEASE"/>
    <property type="match status" value="2"/>
</dbReference>
<dbReference type="AlphaFoldDB" id="A0A081RFT7"/>
<keyword evidence="1" id="KW-0732">Signal</keyword>
<comment type="caution">
    <text evidence="2">The sequence shown here is derived from an EMBL/GenBank/DDBJ whole genome shotgun (WGS) entry which is preliminary data.</text>
</comment>
<evidence type="ECO:0000313" key="3">
    <source>
        <dbReference type="Proteomes" id="UP000028411"/>
    </source>
</evidence>
<dbReference type="Pfam" id="PF13650">
    <property type="entry name" value="Asp_protease_2"/>
    <property type="match status" value="2"/>
</dbReference>
<dbReference type="GO" id="GO:0004190">
    <property type="term" value="F:aspartic-type endopeptidase activity"/>
    <property type="evidence" value="ECO:0007669"/>
    <property type="project" value="InterPro"/>
</dbReference>
<evidence type="ECO:0000256" key="1">
    <source>
        <dbReference type="SAM" id="SignalP"/>
    </source>
</evidence>
<dbReference type="eggNOG" id="COG3577">
    <property type="taxonomic scope" value="Bacteria"/>
</dbReference>
<gene>
    <name evidence="2" type="ORF">BV95_01554</name>
</gene>
<dbReference type="Proteomes" id="UP000028411">
    <property type="component" value="Unassembled WGS sequence"/>
</dbReference>
<dbReference type="PATRIC" id="fig|46429.4.peg.1519"/>
<reference evidence="2 3" key="1">
    <citation type="submission" date="2014-02" db="EMBL/GenBank/DDBJ databases">
        <title>Whole genome sequence of Sphingobium chlorophenolicum NBRC 16172.</title>
        <authorList>
            <person name="Gan H.M."/>
            <person name="Gan H.Y."/>
            <person name="Chew T.H."/>
            <person name="Savka M.A."/>
        </authorList>
    </citation>
    <scope>NUCLEOTIDE SEQUENCE [LARGE SCALE GENOMIC DNA]</scope>
    <source>
        <strain evidence="2 3">NBRC 16172</strain>
    </source>
</reference>
<dbReference type="RefSeq" id="WP_037449618.1">
    <property type="nucleotide sequence ID" value="NZ_JFHR01000014.1"/>
</dbReference>
<dbReference type="CDD" id="cd05483">
    <property type="entry name" value="retropepsin_like_bacteria"/>
    <property type="match status" value="1"/>
</dbReference>
<name>A0A081RFT7_SPHCR</name>
<dbReference type="SUPFAM" id="SSF50630">
    <property type="entry name" value="Acid proteases"/>
    <property type="match status" value="2"/>
</dbReference>
<sequence length="318" mass="33632">MGRLRAALGIAVAIAGPSFAAQNGTALDPGDPPAVVRTVPDADSRITIPIRIDGKGPWNFIVDTGSQRTVIARDLAEQLALPVRERVTVISMTGRADVHTVAVPRLGFGKTVVDDIEAPVLEGENIGAAGLLGLDGLHSKRLLLNFRTGRMEIGNSKQGLRDPNAIIVEARRRKGQLILLDSDVNGSKVSIILDTGTTISVGNMALMNKLARKKKAPALSLVTLTSVTGEALTGQLGLIDRVRMGQVTLKDTPVMFADARPFAELDLQDKPALLLGIDALKVFDRVAIDFGRGKVDFLLPDTGALERARYAAAQGAGG</sequence>
<accession>A0A081RFT7</accession>
<dbReference type="GO" id="GO:0006508">
    <property type="term" value="P:proteolysis"/>
    <property type="evidence" value="ECO:0007669"/>
    <property type="project" value="InterPro"/>
</dbReference>
<dbReference type="InterPro" id="IPR034122">
    <property type="entry name" value="Retropepsin-like_bacterial"/>
</dbReference>
<protein>
    <recommendedName>
        <fullName evidence="4">Peptidase A2A</fullName>
    </recommendedName>
</protein>
<organism evidence="2 3">
    <name type="scientific">Sphingobium chlorophenolicum</name>
    <dbReference type="NCBI Taxonomy" id="46429"/>
    <lineage>
        <taxon>Bacteria</taxon>
        <taxon>Pseudomonadati</taxon>
        <taxon>Pseudomonadota</taxon>
        <taxon>Alphaproteobacteria</taxon>
        <taxon>Sphingomonadales</taxon>
        <taxon>Sphingomonadaceae</taxon>
        <taxon>Sphingobium</taxon>
    </lineage>
</organism>
<dbReference type="InterPro" id="IPR021109">
    <property type="entry name" value="Peptidase_aspartic_dom_sf"/>
</dbReference>
<dbReference type="InterPro" id="IPR001969">
    <property type="entry name" value="Aspartic_peptidase_AS"/>
</dbReference>
<feature type="signal peptide" evidence="1">
    <location>
        <begin position="1"/>
        <end position="20"/>
    </location>
</feature>
<dbReference type="Gene3D" id="2.40.70.10">
    <property type="entry name" value="Acid Proteases"/>
    <property type="match status" value="2"/>
</dbReference>
<dbReference type="EMBL" id="JFHR01000014">
    <property type="protein sequence ID" value="KEQ54060.1"/>
    <property type="molecule type" value="Genomic_DNA"/>
</dbReference>
<dbReference type="OrthoDB" id="107347at2"/>